<name>H7FQM6_FLAFP</name>
<accession>H7FQM6</accession>
<sequence>MLTFEKVKIRKTIIDYIPSDNFMEDIKTLIVVILKKIMAWANQ</sequence>
<dbReference type="EMBL" id="AHKF01000016">
    <property type="protein sequence ID" value="EIA09156.1"/>
    <property type="molecule type" value="Genomic_DNA"/>
</dbReference>
<evidence type="ECO:0000313" key="2">
    <source>
        <dbReference type="Proteomes" id="UP000005566"/>
    </source>
</evidence>
<comment type="caution">
    <text evidence="1">The sequence shown here is derived from an EMBL/GenBank/DDBJ whole genome shotgun (WGS) entry which is preliminary data.</text>
</comment>
<dbReference type="STRING" id="1086011.HJ01_01542"/>
<dbReference type="Proteomes" id="UP000005566">
    <property type="component" value="Unassembled WGS sequence"/>
</dbReference>
<protein>
    <submittedName>
        <fullName evidence="1">Uncharacterized protein</fullName>
    </submittedName>
</protein>
<keyword evidence="2" id="KW-1185">Reference proteome</keyword>
<dbReference type="AlphaFoldDB" id="H7FQM6"/>
<evidence type="ECO:0000313" key="1">
    <source>
        <dbReference type="EMBL" id="EIA09156.1"/>
    </source>
</evidence>
<proteinExistence type="predicted"/>
<gene>
    <name evidence="1" type="ORF">HJ01_01542</name>
</gene>
<reference evidence="1 2" key="1">
    <citation type="journal article" date="2014" name="Acta Crystallogr. D">
        <title>Structure-based characterization and antifreeze properties of a hyperactive ice-binding protein from the Antarctic bacterium Flavobacterium frigoris PS1.</title>
        <authorList>
            <person name="Do H."/>
            <person name="Kim S.J."/>
            <person name="Kim H.J."/>
            <person name="Lee J.H."/>
        </authorList>
    </citation>
    <scope>NUCLEOTIDE SEQUENCE [LARGE SCALE GENOMIC DNA]</scope>
    <source>
        <strain evidence="1 2">PS1</strain>
    </source>
</reference>
<dbReference type="PATRIC" id="fig|1086011.3.peg.1508"/>
<organism evidence="1 2">
    <name type="scientific">Flavobacterium frigoris (strain PS1)</name>
    <dbReference type="NCBI Taxonomy" id="1086011"/>
    <lineage>
        <taxon>Bacteria</taxon>
        <taxon>Pseudomonadati</taxon>
        <taxon>Bacteroidota</taxon>
        <taxon>Flavobacteriia</taxon>
        <taxon>Flavobacteriales</taxon>
        <taxon>Flavobacteriaceae</taxon>
        <taxon>Flavobacterium</taxon>
    </lineage>
</organism>